<feature type="domain" description="AMP-dependent synthetase/ligase" evidence="3">
    <location>
        <begin position="29"/>
        <end position="405"/>
    </location>
</feature>
<evidence type="ECO:0000259" key="4">
    <source>
        <dbReference type="Pfam" id="PF13193"/>
    </source>
</evidence>
<comment type="similarity">
    <text evidence="1">Belongs to the ATP-dependent AMP-binding enzyme family.</text>
</comment>
<evidence type="ECO:0000259" key="3">
    <source>
        <dbReference type="Pfam" id="PF00501"/>
    </source>
</evidence>
<dbReference type="EMBL" id="VJWA01000002">
    <property type="protein sequence ID" value="TRW14063.1"/>
    <property type="molecule type" value="Genomic_DNA"/>
</dbReference>
<dbReference type="PANTHER" id="PTHR43201:SF5">
    <property type="entry name" value="MEDIUM-CHAIN ACYL-COA LIGASE ACSF2, MITOCHONDRIAL"/>
    <property type="match status" value="1"/>
</dbReference>
<dbReference type="GO" id="GO:0031956">
    <property type="term" value="F:medium-chain fatty acid-CoA ligase activity"/>
    <property type="evidence" value="ECO:0007669"/>
    <property type="project" value="TreeGrafter"/>
</dbReference>
<protein>
    <submittedName>
        <fullName evidence="5">Acyl--CoA ligase</fullName>
    </submittedName>
</protein>
<dbReference type="PANTHER" id="PTHR43201">
    <property type="entry name" value="ACYL-COA SYNTHETASE"/>
    <property type="match status" value="1"/>
</dbReference>
<gene>
    <name evidence="5" type="ORF">FMM06_10015</name>
</gene>
<sequence length="560" mass="59767">MFLTPADRVRDYEARGLWAGESVDAMLRRAVAAGGDAETLIDPVNRRDLDGKKPERLSWRAVDARVDALAAALLDHGLRKDDIVVSQLPNTVDAVLLFLACARLGLILSPVVMQYRTHELAHVVERTAPRAFVTVPRFGGFDHAALAGTLGVPVLLFDDLHGGDPAAVAAYTAANPTVGAEVLTICWTSGTEARPKGVPRDHNHWTLNGDLVAQATGMLPGDTLLNPFPLVNIGSIGGLVMPWLALPAKKLVLHHPFDLGIFLRQIAGEGVSYTIAPPAVLTALLKQPALLASVDISSMRAIGSGSAPLSPWLIGGWKEQYGIDIANIFGSNEGASLVSSAVDVPDTADRARFFPRFGAEGQDWGGIIGRSLRTRLVGDDGSVVTEPGIAGEMRISGATTFGGYWRSPELTATAFDADGWFRTGDLFEIAGDGELSRFYRFVGRSKEIIVRGGVNISPAELDDLLAGMPQVREAATVGIPDDDLGERIAVAVVPHDGATPTLDDVKAWLRGQGVAIFKSPERLVCVDRLPRNAMNKVVRADLREMVLAALSDRSSVPRSA</sequence>
<reference evidence="5 6" key="1">
    <citation type="submission" date="2019-07" db="EMBL/GenBank/DDBJ databases">
        <title>Novel species isolated from glacier.</title>
        <authorList>
            <person name="Liu Q."/>
            <person name="Xin Y.-H."/>
        </authorList>
    </citation>
    <scope>NUCLEOTIDE SEQUENCE [LARGE SCALE GENOMIC DNA]</scope>
    <source>
        <strain evidence="5 6">LB1R16</strain>
    </source>
</reference>
<dbReference type="AlphaFoldDB" id="A0A552U772"/>
<dbReference type="InterPro" id="IPR025110">
    <property type="entry name" value="AMP-bd_C"/>
</dbReference>
<dbReference type="GO" id="GO:0006631">
    <property type="term" value="P:fatty acid metabolic process"/>
    <property type="evidence" value="ECO:0007669"/>
    <property type="project" value="TreeGrafter"/>
</dbReference>
<keyword evidence="6" id="KW-1185">Reference proteome</keyword>
<comment type="caution">
    <text evidence="5">The sequence shown here is derived from an EMBL/GenBank/DDBJ whole genome shotgun (WGS) entry which is preliminary data.</text>
</comment>
<evidence type="ECO:0000256" key="1">
    <source>
        <dbReference type="ARBA" id="ARBA00006432"/>
    </source>
</evidence>
<name>A0A552U772_9SPHN</name>
<dbReference type="InterPro" id="IPR042099">
    <property type="entry name" value="ANL_N_sf"/>
</dbReference>
<dbReference type="InterPro" id="IPR000873">
    <property type="entry name" value="AMP-dep_synth/lig_dom"/>
</dbReference>
<evidence type="ECO:0000313" key="6">
    <source>
        <dbReference type="Proteomes" id="UP000317894"/>
    </source>
</evidence>
<dbReference type="Gene3D" id="3.30.300.30">
    <property type="match status" value="1"/>
</dbReference>
<evidence type="ECO:0000313" key="5">
    <source>
        <dbReference type="EMBL" id="TRW14063.1"/>
    </source>
</evidence>
<proteinExistence type="inferred from homology"/>
<dbReference type="Pfam" id="PF13193">
    <property type="entry name" value="AMP-binding_C"/>
    <property type="match status" value="1"/>
</dbReference>
<keyword evidence="2 5" id="KW-0436">Ligase</keyword>
<dbReference type="OrthoDB" id="9803968at2"/>
<dbReference type="Pfam" id="PF00501">
    <property type="entry name" value="AMP-binding"/>
    <property type="match status" value="1"/>
</dbReference>
<dbReference type="Gene3D" id="3.40.50.12780">
    <property type="entry name" value="N-terminal domain of ligase-like"/>
    <property type="match status" value="1"/>
</dbReference>
<dbReference type="InterPro" id="IPR045851">
    <property type="entry name" value="AMP-bd_C_sf"/>
</dbReference>
<feature type="domain" description="AMP-binding enzyme C-terminal" evidence="4">
    <location>
        <begin position="460"/>
        <end position="534"/>
    </location>
</feature>
<evidence type="ECO:0000256" key="2">
    <source>
        <dbReference type="ARBA" id="ARBA00022598"/>
    </source>
</evidence>
<dbReference type="Proteomes" id="UP000317894">
    <property type="component" value="Unassembled WGS sequence"/>
</dbReference>
<organism evidence="5 6">
    <name type="scientific">Glacieibacterium frigidum</name>
    <dbReference type="NCBI Taxonomy" id="2593303"/>
    <lineage>
        <taxon>Bacteria</taxon>
        <taxon>Pseudomonadati</taxon>
        <taxon>Pseudomonadota</taxon>
        <taxon>Alphaproteobacteria</taxon>
        <taxon>Sphingomonadales</taxon>
        <taxon>Sphingosinicellaceae</taxon>
        <taxon>Glacieibacterium</taxon>
    </lineage>
</organism>
<dbReference type="RefSeq" id="WP_144237269.1">
    <property type="nucleotide sequence ID" value="NZ_VJWA01000002.1"/>
</dbReference>
<dbReference type="SUPFAM" id="SSF56801">
    <property type="entry name" value="Acetyl-CoA synthetase-like"/>
    <property type="match status" value="1"/>
</dbReference>
<accession>A0A552U772</accession>